<dbReference type="PANTHER" id="PTHR46443">
    <property type="entry name" value="FCS-LIKE ZINC FINGER 8"/>
    <property type="match status" value="1"/>
</dbReference>
<dbReference type="GO" id="GO:0046872">
    <property type="term" value="F:metal ion binding"/>
    <property type="evidence" value="ECO:0007669"/>
    <property type="project" value="UniProtKB-KW"/>
</dbReference>
<feature type="region of interest" description="Disordered" evidence="4">
    <location>
        <begin position="52"/>
        <end position="72"/>
    </location>
</feature>
<evidence type="ECO:0000256" key="2">
    <source>
        <dbReference type="ARBA" id="ARBA00022723"/>
    </source>
</evidence>
<evidence type="ECO:0000256" key="1">
    <source>
        <dbReference type="ARBA" id="ARBA00009374"/>
    </source>
</evidence>
<dbReference type="OMA" id="FWSESNT"/>
<dbReference type="PROSITE" id="PS51795">
    <property type="entry name" value="ZF_FLZ"/>
    <property type="match status" value="1"/>
</dbReference>
<feature type="region of interest" description="Disordered" evidence="4">
    <location>
        <begin position="1"/>
        <end position="31"/>
    </location>
</feature>
<evidence type="ECO:0000313" key="7">
    <source>
        <dbReference type="Proteomes" id="UP000316621"/>
    </source>
</evidence>
<dbReference type="Gramene" id="RZC48894">
    <property type="protein sequence ID" value="RZC48894"/>
    <property type="gene ID" value="C5167_017316"/>
</dbReference>
<feature type="zinc finger region" description="FLZ-type" evidence="3">
    <location>
        <begin position="264"/>
        <end position="308"/>
    </location>
</feature>
<dbReference type="EMBL" id="CM010716">
    <property type="protein sequence ID" value="RZC48894.1"/>
    <property type="molecule type" value="Genomic_DNA"/>
</dbReference>
<protein>
    <recommendedName>
        <fullName evidence="5">FLZ-type domain-containing protein</fullName>
    </recommendedName>
</protein>
<feature type="compositionally biased region" description="Polar residues" evidence="4">
    <location>
        <begin position="57"/>
        <end position="72"/>
    </location>
</feature>
<accession>A0A4Y7IJ37</accession>
<dbReference type="InterPro" id="IPR044593">
    <property type="entry name" value="FLZ8/MARD1"/>
</dbReference>
<keyword evidence="7" id="KW-1185">Reference proteome</keyword>
<reference evidence="6 7" key="1">
    <citation type="journal article" date="2018" name="Science">
        <title>The opium poppy genome and morphinan production.</title>
        <authorList>
            <person name="Guo L."/>
            <person name="Winzer T."/>
            <person name="Yang X."/>
            <person name="Li Y."/>
            <person name="Ning Z."/>
            <person name="He Z."/>
            <person name="Teodor R."/>
            <person name="Lu Y."/>
            <person name="Bowser T.A."/>
            <person name="Graham I.A."/>
            <person name="Ye K."/>
        </authorList>
    </citation>
    <scope>NUCLEOTIDE SEQUENCE [LARGE SCALE GENOMIC DNA]</scope>
    <source>
        <strain evidence="7">cv. HN1</strain>
        <tissue evidence="6">Leaves</tissue>
    </source>
</reference>
<dbReference type="Proteomes" id="UP000316621">
    <property type="component" value="Chromosome 2"/>
</dbReference>
<keyword evidence="2" id="KW-0479">Metal-binding</keyword>
<feature type="domain" description="FLZ-type" evidence="5">
    <location>
        <begin position="264"/>
        <end position="308"/>
    </location>
</feature>
<sequence length="309" mass="33774">MPWKRSRTLTNSSNKQVLMAENSTSLSSPTSKHLRPISSFFSSPKFFATVFSPKGGNHSSDQTTESSTMSPTSILDTKPFSSFVNPFAKPSYEKKNQHPWEKKLDSGGIGLGIVDALNEELDPPSKPDTSRMVLFGSQLKIQIPVLQSNSVLSPSESPKSPTDFGIKTKKDCQFGSANSGLDQVNGSSPGRVFIGCLSASEMELSEDYTCVIAHGPNPKTTHIFDDCIVENCCGSIVGFSSSFKKQNGFSTSVNSPTYSSSAQNFLSYCYNCKKNLGQGNDIFMYRGEKAFCSHECRYQEMVLDEGTDK</sequence>
<name>A0A4Y7IJ37_PAPSO</name>
<evidence type="ECO:0000259" key="5">
    <source>
        <dbReference type="PROSITE" id="PS51795"/>
    </source>
</evidence>
<dbReference type="PANTHER" id="PTHR46443:SF3">
    <property type="entry name" value="PROTEIN MARD1"/>
    <property type="match status" value="1"/>
</dbReference>
<proteinExistence type="inferred from homology"/>
<dbReference type="OrthoDB" id="1902692at2759"/>
<evidence type="ECO:0000256" key="4">
    <source>
        <dbReference type="SAM" id="MobiDB-lite"/>
    </source>
</evidence>
<evidence type="ECO:0000313" key="6">
    <source>
        <dbReference type="EMBL" id="RZC48894.1"/>
    </source>
</evidence>
<gene>
    <name evidence="6" type="ORF">C5167_017316</name>
</gene>
<dbReference type="InterPro" id="IPR007650">
    <property type="entry name" value="Zf-FLZ_dom"/>
</dbReference>
<dbReference type="Pfam" id="PF04570">
    <property type="entry name" value="zf-FLZ"/>
    <property type="match status" value="1"/>
</dbReference>
<evidence type="ECO:0000256" key="3">
    <source>
        <dbReference type="PROSITE-ProRule" id="PRU01131"/>
    </source>
</evidence>
<feature type="compositionally biased region" description="Polar residues" evidence="4">
    <location>
        <begin position="8"/>
        <end position="31"/>
    </location>
</feature>
<dbReference type="AlphaFoldDB" id="A0A4Y7IJ37"/>
<comment type="similarity">
    <text evidence="1">Belongs to the FLZ family.</text>
</comment>
<organism evidence="6 7">
    <name type="scientific">Papaver somniferum</name>
    <name type="common">Opium poppy</name>
    <dbReference type="NCBI Taxonomy" id="3469"/>
    <lineage>
        <taxon>Eukaryota</taxon>
        <taxon>Viridiplantae</taxon>
        <taxon>Streptophyta</taxon>
        <taxon>Embryophyta</taxon>
        <taxon>Tracheophyta</taxon>
        <taxon>Spermatophyta</taxon>
        <taxon>Magnoliopsida</taxon>
        <taxon>Ranunculales</taxon>
        <taxon>Papaveraceae</taxon>
        <taxon>Papaveroideae</taxon>
        <taxon>Papaver</taxon>
    </lineage>
</organism>